<accession>A0AAX1N300</accession>
<gene>
    <name evidence="1" type="ORF">KMW28_19485</name>
</gene>
<proteinExistence type="predicted"/>
<evidence type="ECO:0000313" key="2">
    <source>
        <dbReference type="Proteomes" id="UP000678679"/>
    </source>
</evidence>
<dbReference type="SUPFAM" id="SSF51445">
    <property type="entry name" value="(Trans)glycosidases"/>
    <property type="match status" value="1"/>
</dbReference>
<dbReference type="Proteomes" id="UP000678679">
    <property type="component" value="Chromosome 1"/>
</dbReference>
<dbReference type="RefSeq" id="WP_169665921.1">
    <property type="nucleotide sequence ID" value="NZ_CP076132.1"/>
</dbReference>
<sequence length="517" mass="59996">MKKIITHFYHTMTLKRLLLSLLSISIIFCLSTCKKGKPTSKLTFNKKNKINHDFKGFGIQWSTYQHADAPGDSWGFLMKDSSRWNLMFERLQHMKPSIIRIIDNAEDRYFRGLDPKGKPIVSYNRHEMHALYKILDFCQQNSIQVILGEWNPPWQMQNGNEHLWTEMIADYMYHLVRVKRYSCIKYFTLVNAPNTYKAKNQGDYDVWKNWVIGLENEFSKYHLNKYVTIMGPSSDPTWDMPLKTLKGKDWLAQSNEDLKETIGAFDVHAFLDEEAVIDGRTEDFLHLNPNEIQNLHGPLFISELGIKPMGDVLKDGRSSRLSQPKVFDDEYAELTTLACMDLLQVGVDGIVAWYLDDAMYTEANDGNTEQIMRWGMWNSLGDTLYHDPSELKIRPWYYTWSLLSSNIQKGSTIVQINNNNHQNINAVGVVNAKNEYVILLSNSTSEEQIIEIDFTEGLDNEEFYCVRMNHKKKSDGNSIILPKNDDIELVDNRSLLVRLSNKEMKLITSGEFLYSFK</sequence>
<dbReference type="AlphaFoldDB" id="A0AAX1N300"/>
<evidence type="ECO:0008006" key="3">
    <source>
        <dbReference type="Google" id="ProtNLM"/>
    </source>
</evidence>
<protein>
    <recommendedName>
        <fullName evidence="3">Glycoside hydrolase family 5 domain-containing protein</fullName>
    </recommendedName>
</protein>
<reference evidence="1 2" key="1">
    <citation type="submission" date="2021-05" db="EMBL/GenBank/DDBJ databases">
        <title>Comparative genomic studies on the polysaccharide-degrading batcterial strains of the Flammeovirga genus.</title>
        <authorList>
            <person name="Zewei F."/>
            <person name="Zheng Z."/>
            <person name="Yu L."/>
            <person name="Ruyue G."/>
            <person name="Yanhong M."/>
            <person name="Yuanyuan C."/>
            <person name="Jingyan G."/>
            <person name="Wenjun H."/>
        </authorList>
    </citation>
    <scope>NUCLEOTIDE SEQUENCE [LARGE SCALE GENOMIC DNA]</scope>
    <source>
        <strain evidence="1 2">NBRC:100898</strain>
    </source>
</reference>
<evidence type="ECO:0000313" key="1">
    <source>
        <dbReference type="EMBL" id="QWG01800.1"/>
    </source>
</evidence>
<dbReference type="KEGG" id="fya:KMW28_19485"/>
<dbReference type="Gene3D" id="3.20.20.80">
    <property type="entry name" value="Glycosidases"/>
    <property type="match status" value="1"/>
</dbReference>
<organism evidence="1 2">
    <name type="scientific">Flammeovirga yaeyamensis</name>
    <dbReference type="NCBI Taxonomy" id="367791"/>
    <lineage>
        <taxon>Bacteria</taxon>
        <taxon>Pseudomonadati</taxon>
        <taxon>Bacteroidota</taxon>
        <taxon>Cytophagia</taxon>
        <taxon>Cytophagales</taxon>
        <taxon>Flammeovirgaceae</taxon>
        <taxon>Flammeovirga</taxon>
    </lineage>
</organism>
<dbReference type="EMBL" id="CP076132">
    <property type="protein sequence ID" value="QWG01800.1"/>
    <property type="molecule type" value="Genomic_DNA"/>
</dbReference>
<dbReference type="InterPro" id="IPR017853">
    <property type="entry name" value="GH"/>
</dbReference>
<name>A0AAX1N300_9BACT</name>
<keyword evidence="2" id="KW-1185">Reference proteome</keyword>